<accession>A0A6M3LL25</accession>
<evidence type="ECO:0000313" key="1">
    <source>
        <dbReference type="EMBL" id="QJA95059.1"/>
    </source>
</evidence>
<protein>
    <submittedName>
        <fullName evidence="1">Uncharacterized protein</fullName>
    </submittedName>
</protein>
<proteinExistence type="predicted"/>
<dbReference type="EMBL" id="MT143282">
    <property type="protein sequence ID" value="QJA95059.1"/>
    <property type="molecule type" value="Genomic_DNA"/>
</dbReference>
<reference evidence="1" key="1">
    <citation type="submission" date="2020-03" db="EMBL/GenBank/DDBJ databases">
        <title>The deep terrestrial virosphere.</title>
        <authorList>
            <person name="Holmfeldt K."/>
            <person name="Nilsson E."/>
            <person name="Simone D."/>
            <person name="Lopez-Fernandez M."/>
            <person name="Wu X."/>
            <person name="de Brujin I."/>
            <person name="Lundin D."/>
            <person name="Andersson A."/>
            <person name="Bertilsson S."/>
            <person name="Dopson M."/>
        </authorList>
    </citation>
    <scope>NUCLEOTIDE SEQUENCE</scope>
    <source>
        <strain evidence="1">MM415B03670</strain>
    </source>
</reference>
<gene>
    <name evidence="1" type="ORF">MM415B03670_0007</name>
</gene>
<dbReference type="AlphaFoldDB" id="A0A6M3LL25"/>
<sequence>MDEFETSDYWIATSLLASSNKLVAYRIGSDGKTVWTFKETEAMHKALEGHYSNNLPLEHKGEIVHVPIQDIFTAQRTLKNQFKQFNS</sequence>
<organism evidence="1">
    <name type="scientific">viral metagenome</name>
    <dbReference type="NCBI Taxonomy" id="1070528"/>
    <lineage>
        <taxon>unclassified sequences</taxon>
        <taxon>metagenomes</taxon>
        <taxon>organismal metagenomes</taxon>
    </lineage>
</organism>
<name>A0A6M3LL25_9ZZZZ</name>